<proteinExistence type="predicted"/>
<dbReference type="GO" id="GO:0035091">
    <property type="term" value="F:phosphatidylinositol binding"/>
    <property type="evidence" value="ECO:0007669"/>
    <property type="project" value="InterPro"/>
</dbReference>
<feature type="compositionally biased region" description="Polar residues" evidence="2">
    <location>
        <begin position="339"/>
        <end position="354"/>
    </location>
</feature>
<dbReference type="GO" id="GO:0016192">
    <property type="term" value="P:vesicle-mediated transport"/>
    <property type="evidence" value="ECO:0007669"/>
    <property type="project" value="UniProtKB-ARBA"/>
</dbReference>
<dbReference type="GO" id="GO:0031124">
    <property type="term" value="P:mRNA 3'-end processing"/>
    <property type="evidence" value="ECO:0007669"/>
    <property type="project" value="InterPro"/>
</dbReference>
<dbReference type="SMART" id="SM00582">
    <property type="entry name" value="RPR"/>
    <property type="match status" value="1"/>
</dbReference>
<dbReference type="InterPro" id="IPR008942">
    <property type="entry name" value="ENTH_VHS"/>
</dbReference>
<dbReference type="OrthoDB" id="343582at2759"/>
<dbReference type="Pfam" id="PF11526">
    <property type="entry name" value="Pfc11_Clp1_ID"/>
    <property type="match status" value="1"/>
</dbReference>
<evidence type="ECO:0000259" key="4">
    <source>
        <dbReference type="PROSITE" id="PS51391"/>
    </source>
</evidence>
<evidence type="ECO:0000256" key="1">
    <source>
        <dbReference type="ARBA" id="ARBA00011446"/>
    </source>
</evidence>
<feature type="compositionally biased region" description="Low complexity" evidence="2">
    <location>
        <begin position="194"/>
        <end position="205"/>
    </location>
</feature>
<feature type="compositionally biased region" description="Pro residues" evidence="2">
    <location>
        <begin position="322"/>
        <end position="334"/>
    </location>
</feature>
<feature type="region of interest" description="Disordered" evidence="2">
    <location>
        <begin position="188"/>
        <end position="225"/>
    </location>
</feature>
<dbReference type="GO" id="GO:0006369">
    <property type="term" value="P:termination of RNA polymerase II transcription"/>
    <property type="evidence" value="ECO:0007669"/>
    <property type="project" value="InterPro"/>
</dbReference>
<protein>
    <recommendedName>
        <fullName evidence="7">CID domain-containing protein</fullName>
    </recommendedName>
</protein>
<dbReference type="GO" id="GO:0005849">
    <property type="term" value="C:mRNA cleavage factor complex"/>
    <property type="evidence" value="ECO:0007669"/>
    <property type="project" value="InterPro"/>
</dbReference>
<dbReference type="GO" id="GO:0005737">
    <property type="term" value="C:cytoplasm"/>
    <property type="evidence" value="ECO:0007669"/>
    <property type="project" value="TreeGrafter"/>
</dbReference>
<feature type="compositionally biased region" description="Low complexity" evidence="2">
    <location>
        <begin position="216"/>
        <end position="225"/>
    </location>
</feature>
<dbReference type="Gene3D" id="1.25.40.90">
    <property type="match status" value="1"/>
</dbReference>
<feature type="domain" description="VHS" evidence="3">
    <location>
        <begin position="22"/>
        <end position="150"/>
    </location>
</feature>
<dbReference type="InterPro" id="IPR006569">
    <property type="entry name" value="CID_dom"/>
</dbReference>
<evidence type="ECO:0000313" key="5">
    <source>
        <dbReference type="EMBL" id="TKA24123.1"/>
    </source>
</evidence>
<dbReference type="SUPFAM" id="SSF48464">
    <property type="entry name" value="ENTH/VHS domain"/>
    <property type="match status" value="1"/>
</dbReference>
<reference evidence="5 6" key="1">
    <citation type="submission" date="2017-03" db="EMBL/GenBank/DDBJ databases">
        <title>Genomes of endolithic fungi from Antarctica.</title>
        <authorList>
            <person name="Coleine C."/>
            <person name="Masonjones S."/>
            <person name="Stajich J.E."/>
        </authorList>
    </citation>
    <scope>NUCLEOTIDE SEQUENCE [LARGE SCALE GENOMIC DNA]</scope>
    <source>
        <strain evidence="5 6">CCFEE 6315</strain>
    </source>
</reference>
<dbReference type="GO" id="GO:0003729">
    <property type="term" value="F:mRNA binding"/>
    <property type="evidence" value="ECO:0007669"/>
    <property type="project" value="InterPro"/>
</dbReference>
<sequence>MSAKSPRGSLSGASDIASDFEESLRDLQRNDRFAIENLTNIARESTEYAQAISRVLENHIKTIAPARKLPALYVLDSIVKNVGTPYTVYLGRNLFGTFMEAYRLVDQGTRRALDALLKTWKEPVPGSLDPRPVFPPEAVQPIENAMIQFRTVTLQKQRQGQPPVMGYRNTPTPPQFNGQFAVPPQQHMYYGHGPQQPTPQQRPAQLHMYPQPTPTPQQYAAPPTPVQQAPVDVQLLKADISSLLGRLQGRFAVSPYDKEVQNQLNAVIQLQRAVDSGLVQDSQLHQVRDTVAGMASRYPPPTPQAQTPVPHWQPPTHLAHPQPAPTPQFQPTPTPQWQSSASFPQPHQSPQASTPFMQGPPPQAQPQPLFAPGALNGLQALLANGFKPSTPQMRTAAPALQNVSHKQLNTVQNNVAAAPPSNTADLLAALTKSGVLSGVPPAAAQPTLPQPSTPQAAPTSTASLLQSLSGILPPMSQRGTPTMAAAPMANGKPRIPFSTAALKQFRPELVRALYDEQPNQCSNCGRRFLATEEGRAKKNRHLDWHFRQNQRMADPSIGRGQHRNWYIDEMEWIQLNDFDPSTTTADAATAATEAKKQKGPQDQYVRAPAGITRNTCSICQEEMKSSYSEDLQDWVFGNGVVYNGKIAHATCVEEIKKATTVPSAGSKAMATALGGVYGGGQRQRSGTPESMLGKRKAEGALSGTGARMKMG</sequence>
<dbReference type="PROSITE" id="PS51391">
    <property type="entry name" value="CID"/>
    <property type="match status" value="1"/>
</dbReference>
<dbReference type="PROSITE" id="PS50179">
    <property type="entry name" value="VHS"/>
    <property type="match status" value="1"/>
</dbReference>
<evidence type="ECO:0000256" key="2">
    <source>
        <dbReference type="SAM" id="MobiDB-lite"/>
    </source>
</evidence>
<dbReference type="InterPro" id="IPR054127">
    <property type="entry name" value="Pcf11_C"/>
</dbReference>
<feature type="region of interest" description="Disordered" evidence="2">
    <location>
        <begin position="679"/>
        <end position="711"/>
    </location>
</feature>
<dbReference type="PANTHER" id="PTHR15921:SF3">
    <property type="entry name" value="PRE-MRNA CLEAVAGE COMPLEX 2 PROTEIN PCF11"/>
    <property type="match status" value="1"/>
</dbReference>
<feature type="compositionally biased region" description="Low complexity" evidence="2">
    <location>
        <begin position="453"/>
        <end position="462"/>
    </location>
</feature>
<organism evidence="5 6">
    <name type="scientific">Salinomyces thailandicus</name>
    <dbReference type="NCBI Taxonomy" id="706561"/>
    <lineage>
        <taxon>Eukaryota</taxon>
        <taxon>Fungi</taxon>
        <taxon>Dikarya</taxon>
        <taxon>Ascomycota</taxon>
        <taxon>Pezizomycotina</taxon>
        <taxon>Dothideomycetes</taxon>
        <taxon>Dothideomycetidae</taxon>
        <taxon>Mycosphaerellales</taxon>
        <taxon>Teratosphaeriaceae</taxon>
        <taxon>Salinomyces</taxon>
    </lineage>
</organism>
<dbReference type="InterPro" id="IPR021605">
    <property type="entry name" value="Pcf11_Clp1-ID"/>
</dbReference>
<feature type="region of interest" description="Disordered" evidence="2">
    <location>
        <begin position="441"/>
        <end position="462"/>
    </location>
</feature>
<dbReference type="EMBL" id="NAJL01000047">
    <property type="protein sequence ID" value="TKA24123.1"/>
    <property type="molecule type" value="Genomic_DNA"/>
</dbReference>
<dbReference type="GO" id="GO:0043130">
    <property type="term" value="F:ubiquitin binding"/>
    <property type="evidence" value="ECO:0007669"/>
    <property type="project" value="InterPro"/>
</dbReference>
<dbReference type="Pfam" id="PF04818">
    <property type="entry name" value="CID"/>
    <property type="match status" value="1"/>
</dbReference>
<dbReference type="InterPro" id="IPR047415">
    <property type="entry name" value="Pcf11_CID"/>
</dbReference>
<evidence type="ECO:0000259" key="3">
    <source>
        <dbReference type="PROSITE" id="PS50179"/>
    </source>
</evidence>
<feature type="region of interest" description="Disordered" evidence="2">
    <location>
        <begin position="294"/>
        <end position="368"/>
    </location>
</feature>
<dbReference type="GO" id="GO:0000993">
    <property type="term" value="F:RNA polymerase II complex binding"/>
    <property type="evidence" value="ECO:0007669"/>
    <property type="project" value="InterPro"/>
</dbReference>
<gene>
    <name evidence="5" type="ORF">B0A50_06863</name>
</gene>
<dbReference type="Pfam" id="PF21936">
    <property type="entry name" value="Pcf11_C"/>
    <property type="match status" value="1"/>
</dbReference>
<evidence type="ECO:0008006" key="7">
    <source>
        <dbReference type="Google" id="ProtNLM"/>
    </source>
</evidence>
<evidence type="ECO:0000313" key="6">
    <source>
        <dbReference type="Proteomes" id="UP000308549"/>
    </source>
</evidence>
<dbReference type="GO" id="GO:0007034">
    <property type="term" value="P:vacuolar transport"/>
    <property type="evidence" value="ECO:0007669"/>
    <property type="project" value="UniProtKB-ARBA"/>
</dbReference>
<keyword evidence="6" id="KW-1185">Reference proteome</keyword>
<dbReference type="InterPro" id="IPR045154">
    <property type="entry name" value="PCF11-like"/>
</dbReference>
<accession>A0A4U0TPV8</accession>
<dbReference type="AlphaFoldDB" id="A0A4U0TPV8"/>
<feature type="domain" description="CID" evidence="4">
    <location>
        <begin position="12"/>
        <end position="150"/>
    </location>
</feature>
<dbReference type="InterPro" id="IPR002014">
    <property type="entry name" value="VHS_dom"/>
</dbReference>
<dbReference type="FunFam" id="1.25.40.90:FF:000016">
    <property type="entry name" value="mRNA cleavage factor complex component Pcf11"/>
    <property type="match status" value="1"/>
</dbReference>
<name>A0A4U0TPV8_9PEZI</name>
<dbReference type="PANTHER" id="PTHR15921">
    <property type="entry name" value="PRE-MRNA CLEAVAGE COMPLEX II"/>
    <property type="match status" value="1"/>
</dbReference>
<comment type="subunit">
    <text evidence="1">Component of the ESCRT-0 complex composed of HSE1 and VPS27.</text>
</comment>
<comment type="caution">
    <text evidence="5">The sequence shown here is derived from an EMBL/GenBank/DDBJ whole genome shotgun (WGS) entry which is preliminary data.</text>
</comment>
<dbReference type="CDD" id="cd16982">
    <property type="entry name" value="CID_Pcf11"/>
    <property type="match status" value="1"/>
</dbReference>
<dbReference type="Proteomes" id="UP000308549">
    <property type="component" value="Unassembled WGS sequence"/>
</dbReference>